<dbReference type="OrthoDB" id="1306244at2759"/>
<evidence type="ECO:0000313" key="4">
    <source>
        <dbReference type="Proteomes" id="UP000824120"/>
    </source>
</evidence>
<reference evidence="3 4" key="1">
    <citation type="submission" date="2020-09" db="EMBL/GenBank/DDBJ databases">
        <title>De no assembly of potato wild relative species, Solanum commersonii.</title>
        <authorList>
            <person name="Cho K."/>
        </authorList>
    </citation>
    <scope>NUCLEOTIDE SEQUENCE [LARGE SCALE GENOMIC DNA]</scope>
    <source>
        <strain evidence="3">LZ3.2</strain>
        <tissue evidence="3">Leaf</tissue>
    </source>
</reference>
<comment type="caution">
    <text evidence="3">The sequence shown here is derived from an EMBL/GenBank/DDBJ whole genome shotgun (WGS) entry which is preliminary data.</text>
</comment>
<dbReference type="PANTHER" id="PTHR33180:SF31">
    <property type="entry name" value="POLYPROTEIN PROTEIN"/>
    <property type="match status" value="1"/>
</dbReference>
<dbReference type="PANTHER" id="PTHR33180">
    <property type="entry name" value="PHOTOSYSTEM II CP43 REACTION CENTER PROTEIN"/>
    <property type="match status" value="1"/>
</dbReference>
<proteinExistence type="predicted"/>
<evidence type="ECO:0000259" key="2">
    <source>
        <dbReference type="Pfam" id="PF20167"/>
    </source>
</evidence>
<gene>
    <name evidence="3" type="ORF">H5410_027827</name>
</gene>
<protein>
    <recommendedName>
        <fullName evidence="2">Putative plant transposon protein domain-containing protein</fullName>
    </recommendedName>
</protein>
<dbReference type="InterPro" id="IPR046796">
    <property type="entry name" value="Transposase_32_dom"/>
</dbReference>
<evidence type="ECO:0000256" key="1">
    <source>
        <dbReference type="SAM" id="MobiDB-lite"/>
    </source>
</evidence>
<dbReference type="EMBL" id="JACXVP010000005">
    <property type="protein sequence ID" value="KAG5606335.1"/>
    <property type="molecule type" value="Genomic_DNA"/>
</dbReference>
<keyword evidence="4" id="KW-1185">Reference proteome</keyword>
<accession>A0A9J5Z367</accession>
<feature type="domain" description="Putative plant transposon protein" evidence="2">
    <location>
        <begin position="77"/>
        <end position="266"/>
    </location>
</feature>
<name>A0A9J5Z367_SOLCO</name>
<dbReference type="Proteomes" id="UP000824120">
    <property type="component" value="Chromosome 5"/>
</dbReference>
<feature type="non-terminal residue" evidence="3">
    <location>
        <position position="1"/>
    </location>
</feature>
<sequence length="534" mass="59135">RVRSFLREKLINWPNLAKLGEFGYVTFGEKPEVAEGTQQLTEIFLIALCLHPYSLNCNSTDGVIDKYLDIMSCLKSHKFQLFTMPRGSYIPSWVREFYNTYSAMIPQRRKQATTFKLVDYVVVWGKRVQYNFSTINVVLECTTRLKNDCLHMIRTKKLDNMKKWLAQLIFDGTPKWLEAGDPIEKKDLNVAARYWFAFISSTIMPSQNETILCLAKVACMGCIIDGTRLNLGMIIAQEMVINVEQRQTSLPFPILITELCRWTRVPRGVKKDVEKKEAPVDSSSVVDTGSLPTEASLLNLTPRPSGTSCIVPFDVPSSSVSTLPLRTAAAVTQTPLTQASLLRMRQLSYSANRQAARLEVSISSIIQTSLADAMTPLSATIDVLAARIVVCEHGQGATEKVTALKASIVVLRSDVDQLKSTNMSMIFGMVEIPDMPDMPPSTTGDKVRVEEIVDPKSEAEIDEEMLEVAEKALYKGLTETEETRVDAVVQACLADTLLVDPSAATIPSEVTPGTEARYQTDAPSTDAQANGAIE</sequence>
<feature type="region of interest" description="Disordered" evidence="1">
    <location>
        <begin position="505"/>
        <end position="534"/>
    </location>
</feature>
<dbReference type="Pfam" id="PF20167">
    <property type="entry name" value="Transposase_32"/>
    <property type="match status" value="1"/>
</dbReference>
<dbReference type="AlphaFoldDB" id="A0A9J5Z367"/>
<evidence type="ECO:0000313" key="3">
    <source>
        <dbReference type="EMBL" id="KAG5606335.1"/>
    </source>
</evidence>
<organism evidence="3 4">
    <name type="scientific">Solanum commersonii</name>
    <name type="common">Commerson's wild potato</name>
    <name type="synonym">Commerson's nightshade</name>
    <dbReference type="NCBI Taxonomy" id="4109"/>
    <lineage>
        <taxon>Eukaryota</taxon>
        <taxon>Viridiplantae</taxon>
        <taxon>Streptophyta</taxon>
        <taxon>Embryophyta</taxon>
        <taxon>Tracheophyta</taxon>
        <taxon>Spermatophyta</taxon>
        <taxon>Magnoliopsida</taxon>
        <taxon>eudicotyledons</taxon>
        <taxon>Gunneridae</taxon>
        <taxon>Pentapetalae</taxon>
        <taxon>asterids</taxon>
        <taxon>lamiids</taxon>
        <taxon>Solanales</taxon>
        <taxon>Solanaceae</taxon>
        <taxon>Solanoideae</taxon>
        <taxon>Solaneae</taxon>
        <taxon>Solanum</taxon>
    </lineage>
</organism>